<dbReference type="AlphaFoldDB" id="A0A8N4EZ66"/>
<gene>
    <name evidence="2" type="primary">LOC105036061</name>
</gene>
<dbReference type="RefSeq" id="XP_029117949.1">
    <property type="nucleotide sequence ID" value="XM_029262116.1"/>
</dbReference>
<dbReference type="OrthoDB" id="1896065at2759"/>
<dbReference type="InterPro" id="IPR008507">
    <property type="entry name" value="DUF789"/>
</dbReference>
<name>A0A8N4EZ66_ELAGV</name>
<dbReference type="PANTHER" id="PTHR31343:SF61">
    <property type="entry name" value="EXPRESSED PROTEIN"/>
    <property type="match status" value="1"/>
</dbReference>
<sequence>MASTSRQGHSNLLSFIDSTTPSVTTHTLPKRSFQEWDELWLPVGRETVECFNLRDLWNQYIEWSAYGAGAEVLLHGGDKVDQYYVPYLSAVQIYTSKSRASSRNGLSNCWRNGTAYKKLVNPKGSAVDTSSDHEGTQQAQEEKGHLYFQFFECVSPYGRPPLFEKVRELAKIYPGLMSFNSAELSPASWMSVAWYPIYHIPARRNVKDLSASFLTYHSLALPYQEHMQASTSKSLSYTGAWSVSKSEEKSNCISLHPFGLATYKAWGNLWVNPESGDNERIVSLYNGASYWLNQLKVHHNDFIFFITH</sequence>
<keyword evidence="1" id="KW-1185">Reference proteome</keyword>
<evidence type="ECO:0000313" key="1">
    <source>
        <dbReference type="Proteomes" id="UP000504607"/>
    </source>
</evidence>
<evidence type="ECO:0000313" key="2">
    <source>
        <dbReference type="RefSeq" id="XP_029117949.1"/>
    </source>
</evidence>
<reference evidence="2" key="1">
    <citation type="submission" date="2025-08" db="UniProtKB">
        <authorList>
            <consortium name="RefSeq"/>
        </authorList>
    </citation>
    <scope>IDENTIFICATION</scope>
</reference>
<proteinExistence type="predicted"/>
<dbReference type="PANTHER" id="PTHR31343">
    <property type="entry name" value="T15D22.8"/>
    <property type="match status" value="1"/>
</dbReference>
<dbReference type="Proteomes" id="UP000504607">
    <property type="component" value="Unplaced"/>
</dbReference>
<protein>
    <submittedName>
        <fullName evidence="2">Uncharacterized protein LOC105036061</fullName>
    </submittedName>
</protein>
<organism evidence="1 2">
    <name type="scientific">Elaeis guineensis var. tenera</name>
    <name type="common">Oil palm</name>
    <dbReference type="NCBI Taxonomy" id="51953"/>
    <lineage>
        <taxon>Eukaryota</taxon>
        <taxon>Viridiplantae</taxon>
        <taxon>Streptophyta</taxon>
        <taxon>Embryophyta</taxon>
        <taxon>Tracheophyta</taxon>
        <taxon>Spermatophyta</taxon>
        <taxon>Magnoliopsida</taxon>
        <taxon>Liliopsida</taxon>
        <taxon>Arecaceae</taxon>
        <taxon>Arecoideae</taxon>
        <taxon>Cocoseae</taxon>
        <taxon>Elaeidinae</taxon>
        <taxon>Elaeis</taxon>
    </lineage>
</organism>
<accession>A0A8N4EZ66</accession>
<dbReference type="Pfam" id="PF05623">
    <property type="entry name" value="DUF789"/>
    <property type="match status" value="1"/>
</dbReference>